<comment type="caution">
    <text evidence="1">The sequence shown here is derived from an EMBL/GenBank/DDBJ whole genome shotgun (WGS) entry which is preliminary data.</text>
</comment>
<reference evidence="1 2" key="1">
    <citation type="submission" date="2017-12" db="EMBL/GenBank/DDBJ databases">
        <title>Genomics of Macrococcus caseolyticus.</title>
        <authorList>
            <person name="MacFadyen A.C."/>
            <person name="Paterson G.K."/>
        </authorList>
    </citation>
    <scope>NUCLEOTIDE SEQUENCE [LARGE SCALE GENOMIC DNA]</scope>
    <source>
        <strain evidence="1 2">5788_EF188</strain>
    </source>
</reference>
<dbReference type="AlphaFoldDB" id="A0A855GIC7"/>
<accession>A0A855GIC7</accession>
<organism evidence="1 2">
    <name type="scientific">Macrococcoides caseolyticum</name>
    <dbReference type="NCBI Taxonomy" id="69966"/>
    <lineage>
        <taxon>Bacteria</taxon>
        <taxon>Bacillati</taxon>
        <taxon>Bacillota</taxon>
        <taxon>Bacilli</taxon>
        <taxon>Bacillales</taxon>
        <taxon>Staphylococcaceae</taxon>
        <taxon>Macrococcoides</taxon>
    </lineage>
</organism>
<sequence length="83" mass="9475">MEIKSTISAEQLTEGIAFHGETSADMRVVERINELDDILWEVCVDLDNLRIDLINRHEASAKDILIAIDNLQRNIKRTLPCLD</sequence>
<dbReference type="EMBL" id="PIXC01000002">
    <property type="protein sequence ID" value="PKE27141.1"/>
    <property type="molecule type" value="Genomic_DNA"/>
</dbReference>
<evidence type="ECO:0000313" key="2">
    <source>
        <dbReference type="Proteomes" id="UP000233482"/>
    </source>
</evidence>
<gene>
    <name evidence="1" type="ORF">CW686_01465</name>
</gene>
<dbReference type="Proteomes" id="UP000233482">
    <property type="component" value="Unassembled WGS sequence"/>
</dbReference>
<proteinExistence type="predicted"/>
<dbReference type="RefSeq" id="WP_101144057.1">
    <property type="nucleotide sequence ID" value="NZ_PIWM01000001.1"/>
</dbReference>
<name>A0A855GIC7_9STAP</name>
<protein>
    <submittedName>
        <fullName evidence="1">Uncharacterized protein</fullName>
    </submittedName>
</protein>
<evidence type="ECO:0000313" key="1">
    <source>
        <dbReference type="EMBL" id="PKE27141.1"/>
    </source>
</evidence>